<evidence type="ECO:0000313" key="2">
    <source>
        <dbReference type="EMBL" id="KAG8092705.1"/>
    </source>
</evidence>
<comment type="caution">
    <text evidence="2">The sequence shown here is derived from an EMBL/GenBank/DDBJ whole genome shotgun (WGS) entry which is preliminary data.</text>
</comment>
<keyword evidence="3" id="KW-1185">Reference proteome</keyword>
<feature type="region of interest" description="Disordered" evidence="1">
    <location>
        <begin position="1500"/>
        <end position="1671"/>
    </location>
</feature>
<protein>
    <submittedName>
        <fullName evidence="2">Uncharacterized protein</fullName>
    </submittedName>
</protein>
<reference evidence="2" key="2">
    <citation type="submission" date="2021-02" db="EMBL/GenBank/DDBJ databases">
        <authorList>
            <person name="Kimball J.A."/>
            <person name="Haas M.W."/>
            <person name="Macchietto M."/>
            <person name="Kono T."/>
            <person name="Duquette J."/>
            <person name="Shao M."/>
        </authorList>
    </citation>
    <scope>NUCLEOTIDE SEQUENCE</scope>
    <source>
        <tissue evidence="2">Fresh leaf tissue</tissue>
    </source>
</reference>
<dbReference type="PANTHER" id="PTHR35833:SF1">
    <property type="entry name" value="GALACTOSE-BINDING DOMAIN-CONTAINING PROTEIN"/>
    <property type="match status" value="1"/>
</dbReference>
<name>A0A8J5WL62_ZIZPA</name>
<evidence type="ECO:0000256" key="1">
    <source>
        <dbReference type="SAM" id="MobiDB-lite"/>
    </source>
</evidence>
<sequence length="1671" mass="189355">MIHFVTSKICTTIYADSCGNQMTLFLFNVDQGVGQSLARSRAALKYMALAISGHMDDVLTEYKEVNHKLLFILEMLDPFIDPSVSVMTDAIAFSDVSAVHFEKQARACNISLNIIRTAVKRPAVLPSLELEWCRGAVAPSVLLSVLDPHMPLPPDIDLCKSSMPGIDQISLTVPSCPPHSCNPEDVDGRDISESTLRAEILEQCGSLFAPEELKQSELTNTLEGKSDDKISTDLNQNIPEDTNSNGKLPAGLFQLDNIVAADYYDAHADYLQLVNYQDCELKALEFQQLALNLCIQQEPTTEGHYAGIDAFLLAAECYVNPFFLLDFHSSSESLDEIERIHSELIQGNCFSESKRLHAKDIDLMTLYNLENKRDKAVLDLLMQAARFDCEYQEKIPDGEPYPVDAENVKQYIEISPETRHLADAVTLVRKNQAMLCHFIMKQFRRKGHSPNEILLQSLLFLLHSATDLFCPPENVIDIILKSAEDLNRQLACLYNSVNAKDKKLDRVKLHYLQKRWTLLQKLVLASSGSDNTRELVSIKRDGFRFKSLVPPSAWIHKISEFSSFSSPLPRFFGWMAVSRYAKEYLNERLFLASDFSQLTSLLSIFTDELSLMDGVTTQKVKSAKNKQSGCNNYVLLKKEPVLSDQPSTRLFQILLPELHFFFPSMSKLFFAFGQSILEAVGLQLKCLPKSAVQDVLCWFSEMCMWPYLETIREHLAFASGVSCLRGNIAANGKAVVFYLLESIVAEHLEAIVPEMPRMVHILVSLCRASYTDVAFLDSVLCLMKPMISYFLRKSTDNENVQDQITECSDFELLCFEELFEIIQLGKQSENTPGNKIQVPFLIFILGSLFPDLSFKRRIEILGSLLVWVDFGSSDPSSLLCSYLQGFQAFIDGCETILVQNIELLGISILSMRNQSTEFTNSVSLDFIRELDEKARVSVEQEQVLTKFTEYRENGKNSKGVDSLSTVCIKEFCDALEKFLSDLTPSIEGSWKWHHQLASRLSLSIAKCLLFAKCLKSIAEGDTTYNIIDQEVDTTISTDLAQKHWESALQGLVEIILVNQEKQCWQVASVMLDYIIKLPDILAWNNVLSAICSAIKHISSHAPRISWRLQTEKWLSLLVSFGIEDLKNNGVSLIDLFCTLLSHAEPEQRSIALQQLGRIINFMSTTKVDSKYTTYSPSSGSTVTSLLVTHTWDRIAALAFYDSSMLLRKHALALLTEYIPFVDRNHLRSFLASSNSILNSVGQLSCVIEEGYLTRMSFLLLSRACLYSPPEDIALIPECVWRKLENMQTSITGCFGDMEKDLCRALCQLRREPDSKIVVKELVSESSAEPFSTDFKGIRESILQVMSSLSSVESYFEFFSIRSDQEYQELEEAEIELELVRKEKSLQNFVVHPQETVVPDVSSYYKDGNEVNKRLQQIRGDIQSLERSRLREEIIARRQKKLLIKHTREKYLEETSSREMELMQELDRERAHEMEREIERQQQLDLERIKSRELQFKLDMEREKQTQRELQRELEQVELGRSSRREFSTNPNSRSRERYRERDNSRAQQEGSLRSSSRGHEGGSAQMPTTSGVSGPSISSATTVVLAGPRSFSGNLPTILQSRERSTDERYEDNAEGSGDASSIGDPELGSALDGLGPGTRHGPRGSKSSRQVVERRERDCRREGKWERKHS</sequence>
<organism evidence="2 3">
    <name type="scientific">Zizania palustris</name>
    <name type="common">Northern wild rice</name>
    <dbReference type="NCBI Taxonomy" id="103762"/>
    <lineage>
        <taxon>Eukaryota</taxon>
        <taxon>Viridiplantae</taxon>
        <taxon>Streptophyta</taxon>
        <taxon>Embryophyta</taxon>
        <taxon>Tracheophyta</taxon>
        <taxon>Spermatophyta</taxon>
        <taxon>Magnoliopsida</taxon>
        <taxon>Liliopsida</taxon>
        <taxon>Poales</taxon>
        <taxon>Poaceae</taxon>
        <taxon>BOP clade</taxon>
        <taxon>Oryzoideae</taxon>
        <taxon>Oryzeae</taxon>
        <taxon>Zizaniinae</taxon>
        <taxon>Zizania</taxon>
    </lineage>
</organism>
<feature type="compositionally biased region" description="Basic and acidic residues" evidence="1">
    <location>
        <begin position="1652"/>
        <end position="1671"/>
    </location>
</feature>
<dbReference type="EMBL" id="JAAALK010000080">
    <property type="protein sequence ID" value="KAG8092705.1"/>
    <property type="molecule type" value="Genomic_DNA"/>
</dbReference>
<dbReference type="PANTHER" id="PTHR35833">
    <property type="entry name" value="GALACTOSE-BINDING DOMAIN-LIKE, ARMADILLO-TYPE FOLD PROTEIN-RELATED"/>
    <property type="match status" value="1"/>
</dbReference>
<reference evidence="2" key="1">
    <citation type="journal article" date="2021" name="bioRxiv">
        <title>Whole Genome Assembly and Annotation of Northern Wild Rice, Zizania palustris L., Supports a Whole Genome Duplication in the Zizania Genus.</title>
        <authorList>
            <person name="Haas M."/>
            <person name="Kono T."/>
            <person name="Macchietto M."/>
            <person name="Millas R."/>
            <person name="McGilp L."/>
            <person name="Shao M."/>
            <person name="Duquette J."/>
            <person name="Hirsch C.N."/>
            <person name="Kimball J."/>
        </authorList>
    </citation>
    <scope>NUCLEOTIDE SEQUENCE</scope>
    <source>
        <tissue evidence="2">Fresh leaf tissue</tissue>
    </source>
</reference>
<feature type="compositionally biased region" description="Basic and acidic residues" evidence="1">
    <location>
        <begin position="1500"/>
        <end position="1514"/>
    </location>
</feature>
<evidence type="ECO:0000313" key="3">
    <source>
        <dbReference type="Proteomes" id="UP000729402"/>
    </source>
</evidence>
<feature type="compositionally biased region" description="Polar residues" evidence="1">
    <location>
        <begin position="1591"/>
        <end position="1600"/>
    </location>
</feature>
<feature type="compositionally biased region" description="Polar residues" evidence="1">
    <location>
        <begin position="1545"/>
        <end position="1555"/>
    </location>
</feature>
<feature type="compositionally biased region" description="Basic and acidic residues" evidence="1">
    <location>
        <begin position="1533"/>
        <end position="1544"/>
    </location>
</feature>
<feature type="compositionally biased region" description="Polar residues" evidence="1">
    <location>
        <begin position="1565"/>
        <end position="1582"/>
    </location>
</feature>
<gene>
    <name evidence="2" type="ORF">GUJ93_ZPchr0012g20199</name>
</gene>
<dbReference type="OrthoDB" id="1739806at2759"/>
<accession>A0A8J5WL62</accession>
<dbReference type="Proteomes" id="UP000729402">
    <property type="component" value="Unassembled WGS sequence"/>
</dbReference>
<feature type="compositionally biased region" description="Basic and acidic residues" evidence="1">
    <location>
        <begin position="1601"/>
        <end position="1612"/>
    </location>
</feature>
<proteinExistence type="predicted"/>